<reference evidence="3 4" key="1">
    <citation type="journal article" date="2024" name="Nat. Commun.">
        <title>Phylogenomics reveals the evolutionary origins of lichenization in chlorophyte algae.</title>
        <authorList>
            <person name="Puginier C."/>
            <person name="Libourel C."/>
            <person name="Otte J."/>
            <person name="Skaloud P."/>
            <person name="Haon M."/>
            <person name="Grisel S."/>
            <person name="Petersen M."/>
            <person name="Berrin J.G."/>
            <person name="Delaux P.M."/>
            <person name="Dal Grande F."/>
            <person name="Keller J."/>
        </authorList>
    </citation>
    <scope>NUCLEOTIDE SEQUENCE [LARGE SCALE GENOMIC DNA]</scope>
    <source>
        <strain evidence="3 4">SAG 216-7</strain>
    </source>
</reference>
<feature type="compositionally biased region" description="Basic and acidic residues" evidence="1">
    <location>
        <begin position="47"/>
        <end position="56"/>
    </location>
</feature>
<organism evidence="3 4">
    <name type="scientific">Coccomyxa subellipsoidea</name>
    <dbReference type="NCBI Taxonomy" id="248742"/>
    <lineage>
        <taxon>Eukaryota</taxon>
        <taxon>Viridiplantae</taxon>
        <taxon>Chlorophyta</taxon>
        <taxon>core chlorophytes</taxon>
        <taxon>Trebouxiophyceae</taxon>
        <taxon>Trebouxiophyceae incertae sedis</taxon>
        <taxon>Coccomyxaceae</taxon>
        <taxon>Coccomyxa</taxon>
    </lineage>
</organism>
<evidence type="ECO:0000313" key="3">
    <source>
        <dbReference type="EMBL" id="KAK9916776.1"/>
    </source>
</evidence>
<feature type="signal peptide" evidence="2">
    <location>
        <begin position="1"/>
        <end position="18"/>
    </location>
</feature>
<evidence type="ECO:0000256" key="1">
    <source>
        <dbReference type="SAM" id="MobiDB-lite"/>
    </source>
</evidence>
<name>A0ABR2YZB7_9CHLO</name>
<dbReference type="Proteomes" id="UP001491310">
    <property type="component" value="Unassembled WGS sequence"/>
</dbReference>
<feature type="chain" id="PRO_5046539792" evidence="2">
    <location>
        <begin position="19"/>
        <end position="248"/>
    </location>
</feature>
<evidence type="ECO:0000256" key="2">
    <source>
        <dbReference type="SAM" id="SignalP"/>
    </source>
</evidence>
<gene>
    <name evidence="3" type="ORF">WJX75_006825</name>
</gene>
<feature type="region of interest" description="Disordered" evidence="1">
    <location>
        <begin position="39"/>
        <end position="73"/>
    </location>
</feature>
<proteinExistence type="predicted"/>
<protein>
    <submittedName>
        <fullName evidence="3">Uncharacterized protein</fullName>
    </submittedName>
</protein>
<keyword evidence="2" id="KW-0732">Signal</keyword>
<keyword evidence="4" id="KW-1185">Reference proteome</keyword>
<accession>A0ABR2YZB7</accession>
<sequence>MTALLPLWVASSVAGTVGLPVTASVGLVGVLAALGSKSQKSNESCGDADKGTKLDSTEVAQESETSTAIEEEEQPKVCLSHALSSFTPRCHPIDQDITGATWDTVYPSRQPSQVVAEAAVTQAALTQQQGLPKQRSQRYRKLVHGLSARLSTLCHPACLAPKTGHTAAAQRAAKQTAAGKAVSWRGRGGKQPKLDMLRTASSLQQRISIVASSASGQRAAQGAIAAFHVPSRHLSSKRKQGPWIAHLC</sequence>
<evidence type="ECO:0000313" key="4">
    <source>
        <dbReference type="Proteomes" id="UP001491310"/>
    </source>
</evidence>
<dbReference type="EMBL" id="JALJOT010000003">
    <property type="protein sequence ID" value="KAK9916776.1"/>
    <property type="molecule type" value="Genomic_DNA"/>
</dbReference>
<comment type="caution">
    <text evidence="3">The sequence shown here is derived from an EMBL/GenBank/DDBJ whole genome shotgun (WGS) entry which is preliminary data.</text>
</comment>